<dbReference type="AlphaFoldDB" id="B0T965"/>
<evidence type="ECO:0000313" key="6">
    <source>
        <dbReference type="EMBL" id="ABZ74240.1"/>
    </source>
</evidence>
<dbReference type="Gene3D" id="3.40.190.290">
    <property type="match status" value="1"/>
</dbReference>
<evidence type="ECO:0000256" key="2">
    <source>
        <dbReference type="ARBA" id="ARBA00023015"/>
    </source>
</evidence>
<name>B0T965_CAUSK</name>
<dbReference type="InterPro" id="IPR005119">
    <property type="entry name" value="LysR_subst-bd"/>
</dbReference>
<dbReference type="InterPro" id="IPR000847">
    <property type="entry name" value="LysR_HTH_N"/>
</dbReference>
<evidence type="ECO:0000256" key="4">
    <source>
        <dbReference type="ARBA" id="ARBA00023163"/>
    </source>
</evidence>
<comment type="similarity">
    <text evidence="1">Belongs to the LysR transcriptional regulatory family.</text>
</comment>
<dbReference type="Pfam" id="PF00126">
    <property type="entry name" value="HTH_1"/>
    <property type="match status" value="1"/>
</dbReference>
<sequence>MDVLQAMRVFKSVAETGSFSKAADTLHIARASATMTIQKLEAHLKARLVHRTTRSLNLTPEGAAYYERCVRILTDVEEAESLFGQAGLGPRGKLRIDMPVMLRVIVLPQIGDFRARYPNIELMLGFNDRPIDLVHEGVDCALRIGALRDSSLMSRRIGTYRTVTVASPEYLARQGTPSALADLSDHVAVNYFWAGSGRLMDLSFTVDGGPITVKMNGAFAVNDTDAYLQSGLDGYGLIQAPLMIAWPHLEAGRLIKVLGEFAPLTRPISALYPTNRHLSPAVRVFVDWVAEVFERSALV</sequence>
<dbReference type="SUPFAM" id="SSF53850">
    <property type="entry name" value="Periplasmic binding protein-like II"/>
    <property type="match status" value="1"/>
</dbReference>
<dbReference type="InterPro" id="IPR036390">
    <property type="entry name" value="WH_DNA-bd_sf"/>
</dbReference>
<reference evidence="6" key="1">
    <citation type="submission" date="2008-01" db="EMBL/GenBank/DDBJ databases">
        <title>Complete sequence of plasmid1 pCAUL01 of Caulobacter sp. K31.</title>
        <authorList>
            <consortium name="US DOE Joint Genome Institute"/>
            <person name="Copeland A."/>
            <person name="Lucas S."/>
            <person name="Lapidus A."/>
            <person name="Barry K."/>
            <person name="Glavina del Rio T."/>
            <person name="Dalin E."/>
            <person name="Tice H."/>
            <person name="Pitluck S."/>
            <person name="Bruce D."/>
            <person name="Goodwin L."/>
            <person name="Thompson L.S."/>
            <person name="Brettin T."/>
            <person name="Detter J.C."/>
            <person name="Han C."/>
            <person name="Schmutz J."/>
            <person name="Larimer F."/>
            <person name="Land M."/>
            <person name="Hauser L."/>
            <person name="Kyrpides N."/>
            <person name="Kim E."/>
            <person name="Stephens C."/>
            <person name="Richardson P."/>
        </authorList>
    </citation>
    <scope>NUCLEOTIDE SEQUENCE [LARGE SCALE GENOMIC DNA]</scope>
    <source>
        <strain evidence="6">K31</strain>
        <plasmid evidence="6">pCAUL01</plasmid>
    </source>
</reference>
<gene>
    <name evidence="6" type="ordered locus">Caul_5120</name>
</gene>
<dbReference type="FunFam" id="1.10.10.10:FF:000001">
    <property type="entry name" value="LysR family transcriptional regulator"/>
    <property type="match status" value="1"/>
</dbReference>
<dbReference type="CDD" id="cd08472">
    <property type="entry name" value="PBP2_CrgA_like_3"/>
    <property type="match status" value="1"/>
</dbReference>
<dbReference type="GO" id="GO:0006351">
    <property type="term" value="P:DNA-templated transcription"/>
    <property type="evidence" value="ECO:0007669"/>
    <property type="project" value="TreeGrafter"/>
</dbReference>
<accession>B0T965</accession>
<dbReference type="InterPro" id="IPR058163">
    <property type="entry name" value="LysR-type_TF_proteobact-type"/>
</dbReference>
<dbReference type="PROSITE" id="PS50931">
    <property type="entry name" value="HTH_LYSR"/>
    <property type="match status" value="1"/>
</dbReference>
<proteinExistence type="inferred from homology"/>
<dbReference type="Gene3D" id="1.10.10.10">
    <property type="entry name" value="Winged helix-like DNA-binding domain superfamily/Winged helix DNA-binding domain"/>
    <property type="match status" value="1"/>
</dbReference>
<keyword evidence="4" id="KW-0804">Transcription</keyword>
<dbReference type="SUPFAM" id="SSF46785">
    <property type="entry name" value="Winged helix' DNA-binding domain"/>
    <property type="match status" value="1"/>
</dbReference>
<dbReference type="InterPro" id="IPR036388">
    <property type="entry name" value="WH-like_DNA-bd_sf"/>
</dbReference>
<keyword evidence="3" id="KW-0238">DNA-binding</keyword>
<organism evidence="6">
    <name type="scientific">Caulobacter sp. (strain K31)</name>
    <dbReference type="NCBI Taxonomy" id="366602"/>
    <lineage>
        <taxon>Bacteria</taxon>
        <taxon>Pseudomonadati</taxon>
        <taxon>Pseudomonadota</taxon>
        <taxon>Alphaproteobacteria</taxon>
        <taxon>Caulobacterales</taxon>
        <taxon>Caulobacteraceae</taxon>
        <taxon>Caulobacter</taxon>
    </lineage>
</organism>
<dbReference type="OrthoDB" id="9786526at2"/>
<feature type="domain" description="HTH lysR-type" evidence="5">
    <location>
        <begin position="1"/>
        <end position="59"/>
    </location>
</feature>
<geneLocation type="plasmid" evidence="6">
    <name>pCAUL01</name>
</geneLocation>
<keyword evidence="2" id="KW-0805">Transcription regulation</keyword>
<evidence type="ECO:0000256" key="1">
    <source>
        <dbReference type="ARBA" id="ARBA00009437"/>
    </source>
</evidence>
<dbReference type="EMBL" id="CP000928">
    <property type="protein sequence ID" value="ABZ74240.1"/>
    <property type="molecule type" value="Genomic_DNA"/>
</dbReference>
<evidence type="ECO:0000256" key="3">
    <source>
        <dbReference type="ARBA" id="ARBA00023125"/>
    </source>
</evidence>
<dbReference type="PANTHER" id="PTHR30537:SF72">
    <property type="entry name" value="LYSR FAMILY TRANSCRIPTIONAL REGULATOR"/>
    <property type="match status" value="1"/>
</dbReference>
<dbReference type="GO" id="GO:0043565">
    <property type="term" value="F:sequence-specific DNA binding"/>
    <property type="evidence" value="ECO:0007669"/>
    <property type="project" value="TreeGrafter"/>
</dbReference>
<dbReference type="KEGG" id="cak:Caul_5120"/>
<dbReference type="PANTHER" id="PTHR30537">
    <property type="entry name" value="HTH-TYPE TRANSCRIPTIONAL REGULATOR"/>
    <property type="match status" value="1"/>
</dbReference>
<protein>
    <submittedName>
        <fullName evidence="6">Transcriptional regulator, LysR family</fullName>
    </submittedName>
</protein>
<keyword evidence="6" id="KW-0614">Plasmid</keyword>
<evidence type="ECO:0000259" key="5">
    <source>
        <dbReference type="PROSITE" id="PS50931"/>
    </source>
</evidence>
<dbReference type="Pfam" id="PF03466">
    <property type="entry name" value="LysR_substrate"/>
    <property type="match status" value="1"/>
</dbReference>
<dbReference type="GO" id="GO:0003700">
    <property type="term" value="F:DNA-binding transcription factor activity"/>
    <property type="evidence" value="ECO:0007669"/>
    <property type="project" value="InterPro"/>
</dbReference>
<dbReference type="HOGENOM" id="CLU_039613_16_3_5"/>